<keyword evidence="2" id="KW-1185">Reference proteome</keyword>
<proteinExistence type="predicted"/>
<sequence length="140" mass="15248">MSTSTRFDTKIAVLLREDLEPWQRLNVTAFLVSGLGTRIPELIGEPYEDADGVGYLPMFRQPVLVFQGTKEVLKAAHERALARALPRAVFTSDLFATGHDEANRAAVRAVGTTALDLVGLAVHGPRNAVDKTLKGARMHP</sequence>
<protein>
    <submittedName>
        <fullName evidence="1">DUF2000 domain-containing protein</fullName>
    </submittedName>
</protein>
<evidence type="ECO:0000313" key="2">
    <source>
        <dbReference type="Proteomes" id="UP000324308"/>
    </source>
</evidence>
<dbReference type="Pfam" id="PF09391">
    <property type="entry name" value="DUF2000"/>
    <property type="match status" value="1"/>
</dbReference>
<dbReference type="Gene3D" id="3.40.1490.10">
    <property type="entry name" value="Bit1"/>
    <property type="match status" value="1"/>
</dbReference>
<accession>A0ABX5ZY38</accession>
<dbReference type="RefSeq" id="WP_150156987.1">
    <property type="nucleotide sequence ID" value="NZ_CP043959.1"/>
</dbReference>
<reference evidence="1 2" key="1">
    <citation type="submission" date="2019-09" db="EMBL/GenBank/DDBJ databases">
        <title>Draft genome sequence of the Ebosin-producing strain Streptomyces sp. 139.</title>
        <authorList>
            <person name="Ai L."/>
            <person name="Geng M."/>
            <person name="Ma M."/>
            <person name="Bai L."/>
        </authorList>
    </citation>
    <scope>NUCLEOTIDE SEQUENCE [LARGE SCALE GENOMIC DNA]</scope>
    <source>
        <strain evidence="1 2">139</strain>
    </source>
</reference>
<dbReference type="SUPFAM" id="SSF102462">
    <property type="entry name" value="Peptidyl-tRNA hydrolase II"/>
    <property type="match status" value="1"/>
</dbReference>
<evidence type="ECO:0000313" key="1">
    <source>
        <dbReference type="EMBL" id="QER89583.1"/>
    </source>
</evidence>
<dbReference type="InterPro" id="IPR023476">
    <property type="entry name" value="Pep_tRNA_hydro_II_dom_sf"/>
</dbReference>
<dbReference type="Proteomes" id="UP000324308">
    <property type="component" value="Chromosome"/>
</dbReference>
<name>A0ABX5ZY38_STRTE</name>
<gene>
    <name evidence="1" type="ORF">F3L20_30255</name>
</gene>
<dbReference type="InterPro" id="IPR018988">
    <property type="entry name" value="DUF2000"/>
</dbReference>
<organism evidence="1 2">
    <name type="scientific">Streptomyces tendae</name>
    <dbReference type="NCBI Taxonomy" id="1932"/>
    <lineage>
        <taxon>Bacteria</taxon>
        <taxon>Bacillati</taxon>
        <taxon>Actinomycetota</taxon>
        <taxon>Actinomycetes</taxon>
        <taxon>Kitasatosporales</taxon>
        <taxon>Streptomycetaceae</taxon>
        <taxon>Streptomyces</taxon>
    </lineage>
</organism>
<dbReference type="EMBL" id="CP043959">
    <property type="protein sequence ID" value="QER89583.1"/>
    <property type="molecule type" value="Genomic_DNA"/>
</dbReference>